<dbReference type="SUPFAM" id="SSF55073">
    <property type="entry name" value="Nucleotide cyclase"/>
    <property type="match status" value="1"/>
</dbReference>
<proteinExistence type="predicted"/>
<name>A0A944M9W0_9GAMM</name>
<dbReference type="InterPro" id="IPR029787">
    <property type="entry name" value="Nucleotide_cyclase"/>
</dbReference>
<dbReference type="PANTHER" id="PTHR45138:SF9">
    <property type="entry name" value="DIGUANYLATE CYCLASE DGCM-RELATED"/>
    <property type="match status" value="1"/>
</dbReference>
<evidence type="ECO:0000259" key="3">
    <source>
        <dbReference type="PROSITE" id="PS50887"/>
    </source>
</evidence>
<dbReference type="CDD" id="cd01949">
    <property type="entry name" value="GGDEF"/>
    <property type="match status" value="1"/>
</dbReference>
<dbReference type="GO" id="GO:0005886">
    <property type="term" value="C:plasma membrane"/>
    <property type="evidence" value="ECO:0007669"/>
    <property type="project" value="TreeGrafter"/>
</dbReference>
<accession>A0A944M9W0</accession>
<evidence type="ECO:0000256" key="1">
    <source>
        <dbReference type="ARBA" id="ARBA00012528"/>
    </source>
</evidence>
<evidence type="ECO:0000313" key="5">
    <source>
        <dbReference type="Proteomes" id="UP000770889"/>
    </source>
</evidence>
<dbReference type="PROSITE" id="PS50887">
    <property type="entry name" value="GGDEF"/>
    <property type="match status" value="1"/>
</dbReference>
<dbReference type="InterPro" id="IPR000160">
    <property type="entry name" value="GGDEF_dom"/>
</dbReference>
<evidence type="ECO:0000313" key="4">
    <source>
        <dbReference type="EMBL" id="MBT2988869.1"/>
    </source>
</evidence>
<dbReference type="PANTHER" id="PTHR45138">
    <property type="entry name" value="REGULATORY COMPONENTS OF SENSORY TRANSDUCTION SYSTEM"/>
    <property type="match status" value="1"/>
</dbReference>
<dbReference type="InterPro" id="IPR043128">
    <property type="entry name" value="Rev_trsase/Diguanyl_cyclase"/>
</dbReference>
<gene>
    <name evidence="4" type="ORF">KME65_07870</name>
</gene>
<sequence length="149" mass="16754">MEIAILMIDLDDFKSYNDRYGHDKGDDYLRIVAGELSKQARRTGDMVARYGGEEFVVLMQTCSLTNALRIAELMRAAIERLSIERFTLNSVELIIASIGCAVCIPTQDRAAKHLLIEADKNMYMAKSLGKNRAYCGKTDLVEVRNENAE</sequence>
<protein>
    <recommendedName>
        <fullName evidence="1">diguanylate cyclase</fullName>
        <ecNumber evidence="1">2.7.7.65</ecNumber>
    </recommendedName>
</protein>
<dbReference type="EC" id="2.7.7.65" evidence="1"/>
<dbReference type="InterPro" id="IPR050469">
    <property type="entry name" value="Diguanylate_Cyclase"/>
</dbReference>
<dbReference type="GO" id="GO:0052621">
    <property type="term" value="F:diguanylate cyclase activity"/>
    <property type="evidence" value="ECO:0007669"/>
    <property type="project" value="UniProtKB-EC"/>
</dbReference>
<organism evidence="4 5">
    <name type="scientific">Candidatus Thiodiazotropha taylori</name>
    <dbReference type="NCBI Taxonomy" id="2792791"/>
    <lineage>
        <taxon>Bacteria</taxon>
        <taxon>Pseudomonadati</taxon>
        <taxon>Pseudomonadota</taxon>
        <taxon>Gammaproteobacteria</taxon>
        <taxon>Chromatiales</taxon>
        <taxon>Sedimenticolaceae</taxon>
        <taxon>Candidatus Thiodiazotropha</taxon>
    </lineage>
</organism>
<dbReference type="AlphaFoldDB" id="A0A944M9W0"/>
<feature type="domain" description="GGDEF" evidence="3">
    <location>
        <begin position="1"/>
        <end position="138"/>
    </location>
</feature>
<dbReference type="SMART" id="SM00267">
    <property type="entry name" value="GGDEF"/>
    <property type="match status" value="1"/>
</dbReference>
<dbReference type="NCBIfam" id="TIGR00254">
    <property type="entry name" value="GGDEF"/>
    <property type="match status" value="1"/>
</dbReference>
<comment type="caution">
    <text evidence="4">The sequence shown here is derived from an EMBL/GenBank/DDBJ whole genome shotgun (WGS) entry which is preliminary data.</text>
</comment>
<dbReference type="GO" id="GO:0043709">
    <property type="term" value="P:cell adhesion involved in single-species biofilm formation"/>
    <property type="evidence" value="ECO:0007669"/>
    <property type="project" value="TreeGrafter"/>
</dbReference>
<dbReference type="EMBL" id="JAHHGM010000006">
    <property type="protein sequence ID" value="MBT2988869.1"/>
    <property type="molecule type" value="Genomic_DNA"/>
</dbReference>
<comment type="catalytic activity">
    <reaction evidence="2">
        <text>2 GTP = 3',3'-c-di-GMP + 2 diphosphate</text>
        <dbReference type="Rhea" id="RHEA:24898"/>
        <dbReference type="ChEBI" id="CHEBI:33019"/>
        <dbReference type="ChEBI" id="CHEBI:37565"/>
        <dbReference type="ChEBI" id="CHEBI:58805"/>
        <dbReference type="EC" id="2.7.7.65"/>
    </reaction>
</comment>
<dbReference type="Proteomes" id="UP000770889">
    <property type="component" value="Unassembled WGS sequence"/>
</dbReference>
<evidence type="ECO:0000256" key="2">
    <source>
        <dbReference type="ARBA" id="ARBA00034247"/>
    </source>
</evidence>
<dbReference type="Gene3D" id="3.30.70.270">
    <property type="match status" value="1"/>
</dbReference>
<reference evidence="4 5" key="1">
    <citation type="submission" date="2021-05" db="EMBL/GenBank/DDBJ databases">
        <title>Genetic and Functional Diversity in Clade A Lucinid endosymbionts from the Bahamas.</title>
        <authorList>
            <person name="Giani N.M."/>
            <person name="Engel A.S."/>
            <person name="Campbell B.J."/>
        </authorList>
    </citation>
    <scope>NUCLEOTIDE SEQUENCE [LARGE SCALE GENOMIC DNA]</scope>
    <source>
        <strain evidence="4">LUC16012Gg_MoonRockCtena</strain>
    </source>
</reference>
<dbReference type="Pfam" id="PF00990">
    <property type="entry name" value="GGDEF"/>
    <property type="match status" value="1"/>
</dbReference>
<dbReference type="GO" id="GO:1902201">
    <property type="term" value="P:negative regulation of bacterial-type flagellum-dependent cell motility"/>
    <property type="evidence" value="ECO:0007669"/>
    <property type="project" value="TreeGrafter"/>
</dbReference>